<dbReference type="PROSITE" id="PS00031">
    <property type="entry name" value="NUCLEAR_REC_DBD_1"/>
    <property type="match status" value="1"/>
</dbReference>
<evidence type="ECO:0000256" key="9">
    <source>
        <dbReference type="SAM" id="MobiDB-lite"/>
    </source>
</evidence>
<name>A0AAV4FDK4_9GAST</name>
<sequence>MSDRRYYPQCLEGIDVTIQGPEGNNSSKHPVKEFTCGVNNKYSTNSQDSLHTPVTFTPGEKKSTLSPEVSVVHDGDNISIPNRCDGPLDLSLKKKVLSDKKESVGQEQFSSLSAPVQTIFSSNPEHIFKIPLPPELPQSSSNSNYGRLIKAVNRTFEFSHQIPFLAQKPSIFQRKYNLYFDSVQSKSSKQSRSSTKTSSALKRHTSQLQRIGQSSKLSMMEPETPQKQPKMFNTAPQTIKDEPMETGFDQSKVLTNSLEAPNWQTNGSSVFHKHDLSALNGPMETAKKLQEQPLYSFPDSSTDTTQYSYLDLCRPHTLTSEPENIAFQKSSGMGDIGLGGVVLKQDNKMDSTQQCLPSTSHLNEIKDVSLCQVCGDQAAGFYCGAYICEACKKFFIRASKLKQMKYICLKQKNCKITKESRVHCQYCRYQKCLSLDMLYHKDGQKGEDKSNVQEIPCRVCSAPSSGFHFGALTCEGCKGFFRRMVNEREPGTYTCGKGGKCEVNSMTRNMCKACRYAKCLMIGMCIEGSRIGRQPNAVKHAISLEVKKQAAQRESSQERKYQNPSNLCADSTVSTYSFESRIAEGAEKVTQNEHFGFYQTSDNRSGNFHGKGRKKNNLANFGWRESREKDNLASSSTESLDLVGRADTCSDTLATATEKYGFSKSDYLSYDPHLISDMHTNSYHRGKEAYASNGASIGHNNYRSVLNQISPQSEPARHNVHLSSEIQEPNVFFNKISIEEKHIPSQFNRSEAIPIRANVHMPPSHASIPVYPRERRFSEDLELMNLNISMHGGENHSQLERRHSTYEGSKVLGLPVSGSLPSSWSLSKVSNAQDYSQNPFEHKSKPMAEQSVPLHSPVGLQPSSGLAPWEQNMNFHNASASEYANLRNPFFFKQINASSHAQFSSHGETNPEIQGFTKETVGEKEFVSTSDNSIQQSHYHHTQNIEENIHTEKQPSKGDWQYGSQNDSSSLAHTYQRQKALSSPVFVYNHEASSSHKQFSPCPQSFANPHANNGTNVFYEQKIKYSHGNYNSFSSETKHPNESSTGLKNRYDNWGWGNEVNIVNNEVHHSFKTPSHIFMRSRSPSPYKSDGRCGSEERSRSLSPYRLKRESSSHRNSLKHRHGSQGICNPSPYHRGAHGHQAREKEIITTKSSHRNHSLERSVPSPCVNGENELNRGRADTSLSLDSHNRPSQNSSSDQDPNVAQPNVTLSSNSINKKELDCSVVDVSSPKDLYSSTNAHWNYTNAYLDQEMEVCAKVLRSMCLVWRRDDDDGGGGDDDSIVTMVKFYEQRYNIDDIGYNNDDGGTTPMTMVATIQEEAKQSPYPADRLKDENGAWDLMMDYFHFHAKVLVRFAKKVPGFRDLKLDDQVKLLRSASYSCVLLNHTREYEPATGFYNYFNIPQKACIKLQELYPEFDVLHTHHKHCGILTKELNLTEKEYGYMSCMLLVAEECEGLDDPDRVRQLKDIIMAAFQQYEFDNFPNGALRFGQTLLRLSEFSQFAMQHNVAVGQVIAKRPTLTVPQLYAEMYS</sequence>
<feature type="compositionally biased region" description="Polar residues" evidence="9">
    <location>
        <begin position="206"/>
        <end position="217"/>
    </location>
</feature>
<dbReference type="InterPro" id="IPR001628">
    <property type="entry name" value="Znf_hrmn_rcpt"/>
</dbReference>
<dbReference type="Gene3D" id="1.10.565.10">
    <property type="entry name" value="Retinoid X Receptor"/>
    <property type="match status" value="1"/>
</dbReference>
<feature type="compositionally biased region" description="Polar residues" evidence="9">
    <location>
        <begin position="1181"/>
        <end position="1212"/>
    </location>
</feature>
<keyword evidence="13" id="KW-1185">Reference proteome</keyword>
<dbReference type="InterPro" id="IPR000536">
    <property type="entry name" value="Nucl_hrmn_rcpt_lig-bd"/>
</dbReference>
<organism evidence="12 13">
    <name type="scientific">Elysia marginata</name>
    <dbReference type="NCBI Taxonomy" id="1093978"/>
    <lineage>
        <taxon>Eukaryota</taxon>
        <taxon>Metazoa</taxon>
        <taxon>Spiralia</taxon>
        <taxon>Lophotrochozoa</taxon>
        <taxon>Mollusca</taxon>
        <taxon>Gastropoda</taxon>
        <taxon>Heterobranchia</taxon>
        <taxon>Euthyneura</taxon>
        <taxon>Panpulmonata</taxon>
        <taxon>Sacoglossa</taxon>
        <taxon>Placobranchoidea</taxon>
        <taxon>Plakobranchidae</taxon>
        <taxon>Elysia</taxon>
    </lineage>
</organism>
<feature type="region of interest" description="Disordered" evidence="9">
    <location>
        <begin position="1077"/>
        <end position="1212"/>
    </location>
</feature>
<feature type="region of interest" description="Disordered" evidence="9">
    <location>
        <begin position="187"/>
        <end position="231"/>
    </location>
</feature>
<dbReference type="PROSITE" id="PS51843">
    <property type="entry name" value="NR_LBD"/>
    <property type="match status" value="1"/>
</dbReference>
<feature type="compositionally biased region" description="Basic and acidic residues" evidence="9">
    <location>
        <begin position="1089"/>
        <end position="1100"/>
    </location>
</feature>
<evidence type="ECO:0000259" key="11">
    <source>
        <dbReference type="PROSITE" id="PS51843"/>
    </source>
</evidence>
<feature type="region of interest" description="Disordered" evidence="9">
    <location>
        <begin position="954"/>
        <end position="975"/>
    </location>
</feature>
<feature type="compositionally biased region" description="Polar residues" evidence="9">
    <location>
        <begin position="962"/>
        <end position="975"/>
    </location>
</feature>
<dbReference type="GO" id="GO:0008270">
    <property type="term" value="F:zinc ion binding"/>
    <property type="evidence" value="ECO:0007669"/>
    <property type="project" value="UniProtKB-KW"/>
</dbReference>
<dbReference type="GO" id="GO:0000122">
    <property type="term" value="P:negative regulation of transcription by RNA polymerase II"/>
    <property type="evidence" value="ECO:0007669"/>
    <property type="project" value="TreeGrafter"/>
</dbReference>
<dbReference type="PRINTS" id="PR00047">
    <property type="entry name" value="STROIDFINGER"/>
</dbReference>
<dbReference type="InterPro" id="IPR035500">
    <property type="entry name" value="NHR-like_dom_sf"/>
</dbReference>
<dbReference type="SUPFAM" id="SSF48508">
    <property type="entry name" value="Nuclear receptor ligand-binding domain"/>
    <property type="match status" value="1"/>
</dbReference>
<evidence type="ECO:0000256" key="8">
    <source>
        <dbReference type="ARBA" id="ARBA00023242"/>
    </source>
</evidence>
<keyword evidence="8" id="KW-0539">Nucleus</keyword>
<dbReference type="InterPro" id="IPR013088">
    <property type="entry name" value="Znf_NHR/GATA"/>
</dbReference>
<evidence type="ECO:0000256" key="2">
    <source>
        <dbReference type="ARBA" id="ARBA00022771"/>
    </source>
</evidence>
<dbReference type="Gene3D" id="3.30.50.10">
    <property type="entry name" value="Erythroid Transcription Factor GATA-1, subunit A"/>
    <property type="match status" value="2"/>
</dbReference>
<proteinExistence type="predicted"/>
<dbReference type="GO" id="GO:0030154">
    <property type="term" value="P:cell differentiation"/>
    <property type="evidence" value="ECO:0007669"/>
    <property type="project" value="TreeGrafter"/>
</dbReference>
<gene>
    <name evidence="12" type="ORF">ElyMa_002095100</name>
</gene>
<dbReference type="SMART" id="SM00430">
    <property type="entry name" value="HOLI"/>
    <property type="match status" value="1"/>
</dbReference>
<keyword evidence="6" id="KW-0804">Transcription</keyword>
<keyword evidence="1" id="KW-0479">Metal-binding</keyword>
<evidence type="ECO:0000256" key="5">
    <source>
        <dbReference type="ARBA" id="ARBA00023125"/>
    </source>
</evidence>
<dbReference type="InterPro" id="IPR050234">
    <property type="entry name" value="Nuclear_hormone_rcpt_NR1"/>
</dbReference>
<keyword evidence="5" id="KW-0238">DNA-binding</keyword>
<keyword evidence="4" id="KW-0805">Transcription regulation</keyword>
<dbReference type="PROSITE" id="PS51030">
    <property type="entry name" value="NUCLEAR_REC_DBD_2"/>
    <property type="match status" value="2"/>
</dbReference>
<dbReference type="CDD" id="cd06916">
    <property type="entry name" value="NR_DBD_like"/>
    <property type="match status" value="1"/>
</dbReference>
<dbReference type="GO" id="GO:0000978">
    <property type="term" value="F:RNA polymerase II cis-regulatory region sequence-specific DNA binding"/>
    <property type="evidence" value="ECO:0007669"/>
    <property type="project" value="TreeGrafter"/>
</dbReference>
<accession>A0AAV4FDK4</accession>
<dbReference type="GO" id="GO:0009755">
    <property type="term" value="P:hormone-mediated signaling pathway"/>
    <property type="evidence" value="ECO:0007669"/>
    <property type="project" value="TreeGrafter"/>
</dbReference>
<feature type="domain" description="Nuclear receptor" evidence="10">
    <location>
        <begin position="454"/>
        <end position="531"/>
    </location>
</feature>
<dbReference type="GO" id="GO:0004879">
    <property type="term" value="F:nuclear receptor activity"/>
    <property type="evidence" value="ECO:0007669"/>
    <property type="project" value="TreeGrafter"/>
</dbReference>
<dbReference type="Proteomes" id="UP000762676">
    <property type="component" value="Unassembled WGS sequence"/>
</dbReference>
<evidence type="ECO:0000256" key="6">
    <source>
        <dbReference type="ARBA" id="ARBA00023163"/>
    </source>
</evidence>
<dbReference type="SMART" id="SM00399">
    <property type="entry name" value="ZnF_C4"/>
    <property type="match status" value="2"/>
</dbReference>
<evidence type="ECO:0000256" key="3">
    <source>
        <dbReference type="ARBA" id="ARBA00022833"/>
    </source>
</evidence>
<dbReference type="Pfam" id="PF00105">
    <property type="entry name" value="zf-C4"/>
    <property type="match status" value="2"/>
</dbReference>
<evidence type="ECO:0000256" key="1">
    <source>
        <dbReference type="ARBA" id="ARBA00022723"/>
    </source>
</evidence>
<feature type="region of interest" description="Disordered" evidence="9">
    <location>
        <begin position="835"/>
        <end position="865"/>
    </location>
</feature>
<keyword evidence="7 12" id="KW-0675">Receptor</keyword>
<dbReference type="Pfam" id="PF00104">
    <property type="entry name" value="Hormone_recep"/>
    <property type="match status" value="1"/>
</dbReference>
<comment type="caution">
    <text evidence="12">The sequence shown here is derived from an EMBL/GenBank/DDBJ whole genome shotgun (WGS) entry which is preliminary data.</text>
</comment>
<dbReference type="SUPFAM" id="SSF57716">
    <property type="entry name" value="Glucocorticoid receptor-like (DNA-binding domain)"/>
    <property type="match status" value="2"/>
</dbReference>
<dbReference type="EMBL" id="BMAT01004291">
    <property type="protein sequence ID" value="GFR71482.1"/>
    <property type="molecule type" value="Genomic_DNA"/>
</dbReference>
<feature type="compositionally biased region" description="Low complexity" evidence="9">
    <location>
        <begin position="187"/>
        <end position="199"/>
    </location>
</feature>
<evidence type="ECO:0000256" key="7">
    <source>
        <dbReference type="ARBA" id="ARBA00023170"/>
    </source>
</evidence>
<evidence type="ECO:0000259" key="10">
    <source>
        <dbReference type="PROSITE" id="PS51030"/>
    </source>
</evidence>
<dbReference type="PANTHER" id="PTHR24082">
    <property type="entry name" value="NUCLEAR HORMONE RECEPTOR"/>
    <property type="match status" value="1"/>
</dbReference>
<dbReference type="PANTHER" id="PTHR24082:SF473">
    <property type="entry name" value="ECDYSONE-INDUCED PROTEIN 75B, ISOFORM B"/>
    <property type="match status" value="1"/>
</dbReference>
<evidence type="ECO:0000313" key="12">
    <source>
        <dbReference type="EMBL" id="GFR71482.1"/>
    </source>
</evidence>
<keyword evidence="3" id="KW-0862">Zinc</keyword>
<evidence type="ECO:0000256" key="4">
    <source>
        <dbReference type="ARBA" id="ARBA00023015"/>
    </source>
</evidence>
<dbReference type="GO" id="GO:0045944">
    <property type="term" value="P:positive regulation of transcription by RNA polymerase II"/>
    <property type="evidence" value="ECO:0007669"/>
    <property type="project" value="TreeGrafter"/>
</dbReference>
<feature type="domain" description="Nuclear receptor" evidence="10">
    <location>
        <begin position="368"/>
        <end position="454"/>
    </location>
</feature>
<protein>
    <submittedName>
        <fullName evidence="12">Nuclear receptor ROR-beta</fullName>
    </submittedName>
</protein>
<evidence type="ECO:0000313" key="13">
    <source>
        <dbReference type="Proteomes" id="UP000762676"/>
    </source>
</evidence>
<reference evidence="12 13" key="1">
    <citation type="journal article" date="2021" name="Elife">
        <title>Chloroplast acquisition without the gene transfer in kleptoplastic sea slugs, Plakobranchus ocellatus.</title>
        <authorList>
            <person name="Maeda T."/>
            <person name="Takahashi S."/>
            <person name="Yoshida T."/>
            <person name="Shimamura S."/>
            <person name="Takaki Y."/>
            <person name="Nagai Y."/>
            <person name="Toyoda A."/>
            <person name="Suzuki Y."/>
            <person name="Arimoto A."/>
            <person name="Ishii H."/>
            <person name="Satoh N."/>
            <person name="Nishiyama T."/>
            <person name="Hasebe M."/>
            <person name="Maruyama T."/>
            <person name="Minagawa J."/>
            <person name="Obokata J."/>
            <person name="Shigenobu S."/>
        </authorList>
    </citation>
    <scope>NUCLEOTIDE SEQUENCE [LARGE SCALE GENOMIC DNA]</scope>
</reference>
<feature type="domain" description="NR LBD" evidence="11">
    <location>
        <begin position="1307"/>
        <end position="1529"/>
    </location>
</feature>
<keyword evidence="2" id="KW-0863">Zinc-finger</keyword>
<dbReference type="CDD" id="cd07179">
    <property type="entry name" value="2DBD_NR_DBD2"/>
    <property type="match status" value="1"/>
</dbReference>